<keyword evidence="1" id="KW-0732">Signal</keyword>
<dbReference type="HOGENOM" id="CLU_1874357_0_0_11"/>
<protein>
    <recommendedName>
        <fullName evidence="4">Secreted protein</fullName>
    </recommendedName>
</protein>
<evidence type="ECO:0000313" key="2">
    <source>
        <dbReference type="EMBL" id="AJF69370.1"/>
    </source>
</evidence>
<sequence>MRTTRAALAAVASAVTLLGLCAAPAAADPPQPPRHITGKVIRGGADGRPHELFCPAPFQAYSGGFTIKARKGARFIEEPADLLESRPNDTATGWIVAVRKGQLLPSPHPHRAHPRIEPADLVVHVVCTQDMPTHGM</sequence>
<evidence type="ECO:0000256" key="1">
    <source>
        <dbReference type="SAM" id="SignalP"/>
    </source>
</evidence>
<feature type="chain" id="PRO_5002118194" description="Secreted protein" evidence="1">
    <location>
        <begin position="28"/>
        <end position="136"/>
    </location>
</feature>
<dbReference type="RefSeq" id="WP_041133290.1">
    <property type="nucleotide sequence ID" value="NZ_CP010407.1"/>
</dbReference>
<proteinExistence type="predicted"/>
<keyword evidence="3" id="KW-1185">Reference proteome</keyword>
<organism evidence="2 3">
    <name type="scientific">Streptomyces vietnamensis</name>
    <dbReference type="NCBI Taxonomy" id="362257"/>
    <lineage>
        <taxon>Bacteria</taxon>
        <taxon>Bacillati</taxon>
        <taxon>Actinomycetota</taxon>
        <taxon>Actinomycetes</taxon>
        <taxon>Kitasatosporales</taxon>
        <taxon>Streptomycetaceae</taxon>
        <taxon>Streptomyces</taxon>
    </lineage>
</organism>
<name>A0A0B5I5J9_9ACTN</name>
<gene>
    <name evidence="2" type="ORF">SVTN_39055</name>
</gene>
<evidence type="ECO:0008006" key="4">
    <source>
        <dbReference type="Google" id="ProtNLM"/>
    </source>
</evidence>
<feature type="signal peptide" evidence="1">
    <location>
        <begin position="1"/>
        <end position="27"/>
    </location>
</feature>
<accession>A0A0B5I5J9</accession>
<dbReference type="AlphaFoldDB" id="A0A0B5I5J9"/>
<dbReference type="KEGG" id="svt:SVTN_39055"/>
<reference evidence="2 3" key="1">
    <citation type="submission" date="2014-12" db="EMBL/GenBank/DDBJ databases">
        <title>Complete genome sequence of Streptomyces vietnamensis strain GIMV4.0001, a genetic manipulable producer of the benzoisochromanequinone antibiotic granaticin.</title>
        <authorList>
            <person name="Deng M.R."/>
            <person name="Guo J."/>
            <person name="Ma L.Y."/>
            <person name="Feng G.D."/>
            <person name="Mo C.Y."/>
            <person name="Zhu H.H."/>
        </authorList>
    </citation>
    <scope>NUCLEOTIDE SEQUENCE [LARGE SCALE GENOMIC DNA]</scope>
    <source>
        <strain evidence="3">GIMV4.0001</strain>
    </source>
</reference>
<dbReference type="EMBL" id="CP010407">
    <property type="protein sequence ID" value="AJF69370.1"/>
    <property type="molecule type" value="Genomic_DNA"/>
</dbReference>
<dbReference type="Proteomes" id="UP000031774">
    <property type="component" value="Chromosome"/>
</dbReference>
<evidence type="ECO:0000313" key="3">
    <source>
        <dbReference type="Proteomes" id="UP000031774"/>
    </source>
</evidence>
<dbReference type="STRING" id="362257.SVTN_39055"/>